<reference evidence="1" key="1">
    <citation type="submission" date="2022-07" db="EMBL/GenBank/DDBJ databases">
        <title>Bombella genomes.</title>
        <authorList>
            <person name="Harer L."/>
            <person name="Styblova S."/>
            <person name="Ehrmann M."/>
        </authorList>
    </citation>
    <scope>NUCLEOTIDE SEQUENCE</scope>
    <source>
        <strain evidence="1">TMW 2.2543</strain>
    </source>
</reference>
<proteinExistence type="predicted"/>
<organism evidence="1 2">
    <name type="scientific">Bombella pluederhausensis</name>
    <dbReference type="NCBI Taxonomy" id="2967336"/>
    <lineage>
        <taxon>Bacteria</taxon>
        <taxon>Pseudomonadati</taxon>
        <taxon>Pseudomonadota</taxon>
        <taxon>Alphaproteobacteria</taxon>
        <taxon>Acetobacterales</taxon>
        <taxon>Acetobacteraceae</taxon>
        <taxon>Bombella</taxon>
    </lineage>
</organism>
<gene>
    <name evidence="1" type="ORF">NQF86_00200</name>
</gene>
<dbReference type="Proteomes" id="UP001165576">
    <property type="component" value="Unassembled WGS sequence"/>
</dbReference>
<sequence>MAVPAIGEAEEPVFPASGVKAPYSPLAIPTRLAPLSESLETLLNRQYRIVAAHTASGEEIVILERAGKGVMAGSTVLCALTLPDPAKDQNVTTSRCWALNRPGRG</sequence>
<name>A0ABT3WE05_9PROT</name>
<dbReference type="EMBL" id="JANIDY010000001">
    <property type="protein sequence ID" value="MCX5617093.1"/>
    <property type="molecule type" value="Genomic_DNA"/>
</dbReference>
<accession>A0ABT3WE05</accession>
<comment type="caution">
    <text evidence="1">The sequence shown here is derived from an EMBL/GenBank/DDBJ whole genome shotgun (WGS) entry which is preliminary data.</text>
</comment>
<evidence type="ECO:0000313" key="2">
    <source>
        <dbReference type="Proteomes" id="UP001165576"/>
    </source>
</evidence>
<dbReference type="RefSeq" id="WP_266115617.1">
    <property type="nucleotide sequence ID" value="NZ_JANIDY010000001.1"/>
</dbReference>
<keyword evidence="2" id="KW-1185">Reference proteome</keyword>
<protein>
    <submittedName>
        <fullName evidence="1">Uncharacterized protein</fullName>
    </submittedName>
</protein>
<evidence type="ECO:0000313" key="1">
    <source>
        <dbReference type="EMBL" id="MCX5617093.1"/>
    </source>
</evidence>